<dbReference type="Gene3D" id="3.40.190.10">
    <property type="entry name" value="Periplasmic binding protein-like II"/>
    <property type="match status" value="1"/>
</dbReference>
<dbReference type="InterPro" id="IPR005064">
    <property type="entry name" value="BUG"/>
</dbReference>
<evidence type="ECO:0000256" key="1">
    <source>
        <dbReference type="ARBA" id="ARBA00006987"/>
    </source>
</evidence>
<organism evidence="2 3">
    <name type="scientific">Marihabitans asiaticum</name>
    <dbReference type="NCBI Taxonomy" id="415218"/>
    <lineage>
        <taxon>Bacteria</taxon>
        <taxon>Bacillati</taxon>
        <taxon>Actinomycetota</taxon>
        <taxon>Actinomycetes</taxon>
        <taxon>Micrococcales</taxon>
        <taxon>Intrasporangiaceae</taxon>
        <taxon>Marihabitans</taxon>
    </lineage>
</organism>
<comment type="caution">
    <text evidence="2">The sequence shown here is derived from an EMBL/GenBank/DDBJ whole genome shotgun (WGS) entry which is preliminary data.</text>
</comment>
<dbReference type="PANTHER" id="PTHR42928:SF5">
    <property type="entry name" value="BLR1237 PROTEIN"/>
    <property type="match status" value="1"/>
</dbReference>
<sequence length="283" mass="29715">MIVPWAAGGGTDLISRHLASLAEDTCGTRIVVSNVTGAAGATGHQAVIDADPDGYTIGTATTELAILNHLDGASFSPKDVTGLVQLAANPAVLTVGADSPYETFDDLKEGLASGEKIRAATNGPGGTWDLAVRGLALELDTEFTEYVPFDGAAAMIPAVLGGQVEAMSPSAGEVQEQIEAGKLRGLATMAEERSEALPEVPTLKEEGVNWEMGSWIGSVAPAGIPEERVETLRTCFGEAVSSEEFSEFRAEIGMGVADRDGAEFTDFINSEYDRFEPLIDELY</sequence>
<dbReference type="PIRSF" id="PIRSF017082">
    <property type="entry name" value="YflP"/>
    <property type="match status" value="1"/>
</dbReference>
<keyword evidence="2" id="KW-0675">Receptor</keyword>
<gene>
    <name evidence="2" type="ORF">FB557_0357</name>
</gene>
<comment type="similarity">
    <text evidence="1">Belongs to the UPF0065 (bug) family.</text>
</comment>
<evidence type="ECO:0000313" key="3">
    <source>
        <dbReference type="Proteomes" id="UP000315628"/>
    </source>
</evidence>
<dbReference type="Proteomes" id="UP000315628">
    <property type="component" value="Unassembled WGS sequence"/>
</dbReference>
<evidence type="ECO:0000313" key="2">
    <source>
        <dbReference type="EMBL" id="TWD16817.1"/>
    </source>
</evidence>
<accession>A0A560WGK7</accession>
<protein>
    <submittedName>
        <fullName evidence="2">Tripartite-type tricarboxylate transporter receptor subunit TctC</fullName>
    </submittedName>
</protein>
<dbReference type="SUPFAM" id="SSF53850">
    <property type="entry name" value="Periplasmic binding protein-like II"/>
    <property type="match status" value="1"/>
</dbReference>
<dbReference type="Gene3D" id="3.40.190.150">
    <property type="entry name" value="Bordetella uptake gene, domain 1"/>
    <property type="match status" value="1"/>
</dbReference>
<reference evidence="2 3" key="1">
    <citation type="submission" date="2019-06" db="EMBL/GenBank/DDBJ databases">
        <title>Sequencing the genomes of 1000 actinobacteria strains.</title>
        <authorList>
            <person name="Klenk H.-P."/>
        </authorList>
    </citation>
    <scope>NUCLEOTIDE SEQUENCE [LARGE SCALE GENOMIC DNA]</scope>
    <source>
        <strain evidence="2 3">DSM 18935</strain>
    </source>
</reference>
<proteinExistence type="inferred from homology"/>
<dbReference type="InterPro" id="IPR042100">
    <property type="entry name" value="Bug_dom1"/>
</dbReference>
<name>A0A560WGK7_9MICO</name>
<dbReference type="EMBL" id="VIUW01000001">
    <property type="protein sequence ID" value="TWD16817.1"/>
    <property type="molecule type" value="Genomic_DNA"/>
</dbReference>
<dbReference type="RefSeq" id="WP_170236148.1">
    <property type="nucleotide sequence ID" value="NZ_BAAAYT010000003.1"/>
</dbReference>
<dbReference type="Pfam" id="PF03401">
    <property type="entry name" value="TctC"/>
    <property type="match status" value="1"/>
</dbReference>
<dbReference type="PANTHER" id="PTHR42928">
    <property type="entry name" value="TRICARBOXYLATE-BINDING PROTEIN"/>
    <property type="match status" value="1"/>
</dbReference>
<dbReference type="CDD" id="cd07012">
    <property type="entry name" value="PBP2_Bug_TTT"/>
    <property type="match status" value="1"/>
</dbReference>
<keyword evidence="3" id="KW-1185">Reference proteome</keyword>
<dbReference type="AlphaFoldDB" id="A0A560WGK7"/>